<comment type="similarity">
    <text evidence="7">Belongs to the drug/metabolite transporter (DMT) superfamily. Small multidrug resistance (SMR) (TC 2.A.7.1) family. Gdx/SugE subfamily.</text>
</comment>
<evidence type="ECO:0000313" key="11">
    <source>
        <dbReference type="EMBL" id="BBH51701.1"/>
    </source>
</evidence>
<dbReference type="InterPro" id="IPR045324">
    <property type="entry name" value="Small_multidrug_res"/>
</dbReference>
<dbReference type="Gene3D" id="1.10.3730.20">
    <property type="match status" value="1"/>
</dbReference>
<protein>
    <recommendedName>
        <fullName evidence="8">Guanidinium exporter</fullName>
    </recommendedName>
</protein>
<evidence type="ECO:0000256" key="2">
    <source>
        <dbReference type="ARBA" id="ARBA00022448"/>
    </source>
</evidence>
<sequence>MAWAYLVLAGLFEVVWAIHLKDVDGISATKPLVITLIGMIISFGFLSLALKKLPIGTAYAVWTGIGALGVAIYGIIFIGESASLLRILSLIVLVLGILGLKFFTPQKN</sequence>
<dbReference type="RefSeq" id="WP_130605499.1">
    <property type="nucleotide sequence ID" value="NZ_AP019368.1"/>
</dbReference>
<comment type="subcellular location">
    <subcellularLocation>
        <location evidence="1 9">Cell membrane</location>
        <topology evidence="1 9">Multi-pass membrane protein</topology>
    </subcellularLocation>
</comment>
<evidence type="ECO:0000313" key="12">
    <source>
        <dbReference type="Proteomes" id="UP000291236"/>
    </source>
</evidence>
<proteinExistence type="inferred from homology"/>
<dbReference type="Proteomes" id="UP000291236">
    <property type="component" value="Chromosome"/>
</dbReference>
<evidence type="ECO:0000256" key="1">
    <source>
        <dbReference type="ARBA" id="ARBA00004651"/>
    </source>
</evidence>
<evidence type="ECO:0000256" key="9">
    <source>
        <dbReference type="RuleBase" id="RU003942"/>
    </source>
</evidence>
<feature type="transmembrane region" description="Helical" evidence="10">
    <location>
        <begin position="33"/>
        <end position="50"/>
    </location>
</feature>
<gene>
    <name evidence="11" type="ORF">JCM31447_01180</name>
</gene>
<evidence type="ECO:0000256" key="5">
    <source>
        <dbReference type="ARBA" id="ARBA00022989"/>
    </source>
</evidence>
<keyword evidence="5 10" id="KW-1133">Transmembrane helix</keyword>
<dbReference type="SUPFAM" id="SSF103481">
    <property type="entry name" value="Multidrug resistance efflux transporter EmrE"/>
    <property type="match status" value="1"/>
</dbReference>
<evidence type="ECO:0000256" key="6">
    <source>
        <dbReference type="ARBA" id="ARBA00023136"/>
    </source>
</evidence>
<accession>A0A4P2VGH7</accession>
<feature type="transmembrane region" description="Helical" evidence="10">
    <location>
        <begin position="84"/>
        <end position="103"/>
    </location>
</feature>
<dbReference type="PANTHER" id="PTHR30561:SF0">
    <property type="entry name" value="GUANIDINIUM EXPORTER"/>
    <property type="match status" value="1"/>
</dbReference>
<feature type="transmembrane region" description="Helical" evidence="10">
    <location>
        <begin position="57"/>
        <end position="78"/>
    </location>
</feature>
<dbReference type="GO" id="GO:1990961">
    <property type="term" value="P:xenobiotic detoxification by transmembrane export across the plasma membrane"/>
    <property type="evidence" value="ECO:0007669"/>
    <property type="project" value="UniProtKB-ARBA"/>
</dbReference>
<dbReference type="InterPro" id="IPR037185">
    <property type="entry name" value="EmrE-like"/>
</dbReference>
<name>A0A4P2VGH7_FLUSA</name>
<evidence type="ECO:0000256" key="10">
    <source>
        <dbReference type="SAM" id="Phobius"/>
    </source>
</evidence>
<keyword evidence="4 9" id="KW-0812">Transmembrane</keyword>
<dbReference type="GO" id="GO:0022857">
    <property type="term" value="F:transmembrane transporter activity"/>
    <property type="evidence" value="ECO:0007669"/>
    <property type="project" value="InterPro"/>
</dbReference>
<keyword evidence="3" id="KW-1003">Cell membrane</keyword>
<keyword evidence="12" id="KW-1185">Reference proteome</keyword>
<keyword evidence="6 10" id="KW-0472">Membrane</keyword>
<evidence type="ECO:0000256" key="4">
    <source>
        <dbReference type="ARBA" id="ARBA00022692"/>
    </source>
</evidence>
<dbReference type="InterPro" id="IPR000390">
    <property type="entry name" value="Small_drug/metabolite_transptr"/>
</dbReference>
<dbReference type="GO" id="GO:0005886">
    <property type="term" value="C:plasma membrane"/>
    <property type="evidence" value="ECO:0007669"/>
    <property type="project" value="UniProtKB-SubCell"/>
</dbReference>
<evidence type="ECO:0000256" key="8">
    <source>
        <dbReference type="ARBA" id="ARBA00039168"/>
    </source>
</evidence>
<dbReference type="Pfam" id="PF00893">
    <property type="entry name" value="Multi_Drug_Res"/>
    <property type="match status" value="1"/>
</dbReference>
<keyword evidence="2" id="KW-0813">Transport</keyword>
<dbReference type="FunFam" id="1.10.3730.20:FF:000001">
    <property type="entry name" value="Quaternary ammonium compound resistance transporter SugE"/>
    <property type="match status" value="1"/>
</dbReference>
<dbReference type="AlphaFoldDB" id="A0A4P2VGH7"/>
<dbReference type="EMBL" id="AP019368">
    <property type="protein sequence ID" value="BBH51701.1"/>
    <property type="molecule type" value="Genomic_DNA"/>
</dbReference>
<organism evidence="11 12">
    <name type="scientific">Fluviispira sanaruensis</name>
    <dbReference type="NCBI Taxonomy" id="2493639"/>
    <lineage>
        <taxon>Bacteria</taxon>
        <taxon>Pseudomonadati</taxon>
        <taxon>Bdellovibrionota</taxon>
        <taxon>Oligoflexia</taxon>
        <taxon>Silvanigrellales</taxon>
        <taxon>Silvanigrellaceae</taxon>
        <taxon>Fluviispira</taxon>
    </lineage>
</organism>
<evidence type="ECO:0000256" key="7">
    <source>
        <dbReference type="ARBA" id="ARBA00038151"/>
    </source>
</evidence>
<evidence type="ECO:0000256" key="3">
    <source>
        <dbReference type="ARBA" id="ARBA00022475"/>
    </source>
</evidence>
<reference evidence="11 12" key="1">
    <citation type="submission" date="2018-12" db="EMBL/GenBank/DDBJ databases">
        <title>Rubrispira sanarue gen. nov., sp., nov., a member of the order Silvanigrellales, isolated from a brackish lake in Hamamatsu Japan.</title>
        <authorList>
            <person name="Maejima Y."/>
            <person name="Iino T."/>
            <person name="Muraguchi Y."/>
            <person name="Fukuda K."/>
            <person name="Nojiri H."/>
            <person name="Ohkuma M."/>
            <person name="Moriuchi R."/>
            <person name="Dohra H."/>
            <person name="Kimbara K."/>
            <person name="Shintani M."/>
        </authorList>
    </citation>
    <scope>NUCLEOTIDE SEQUENCE [LARGE SCALE GENOMIC DNA]</scope>
    <source>
        <strain evidence="11 12">RF1110005</strain>
    </source>
</reference>
<dbReference type="KEGG" id="sbf:JCM31447_01180"/>
<dbReference type="OrthoDB" id="5295907at2"/>
<dbReference type="PANTHER" id="PTHR30561">
    <property type="entry name" value="SMR FAMILY PROTON-DEPENDENT DRUG EFFLUX TRANSPORTER SUGE"/>
    <property type="match status" value="1"/>
</dbReference>